<keyword evidence="3" id="KW-0238">DNA-binding</keyword>
<accession>A0ABV5MCZ3</accession>
<evidence type="ECO:0000256" key="1">
    <source>
        <dbReference type="ARBA" id="ARBA00011046"/>
    </source>
</evidence>
<comment type="caution">
    <text evidence="5">The sequence shown here is derived from an EMBL/GenBank/DDBJ whole genome shotgun (WGS) entry which is preliminary data.</text>
</comment>
<evidence type="ECO:0000313" key="5">
    <source>
        <dbReference type="EMBL" id="MFB9446721.1"/>
    </source>
</evidence>
<name>A0ABV5MCZ3_9ACTN</name>
<dbReference type="InterPro" id="IPR036388">
    <property type="entry name" value="WH-like_DNA-bd_sf"/>
</dbReference>
<evidence type="ECO:0000256" key="4">
    <source>
        <dbReference type="ARBA" id="ARBA00023163"/>
    </source>
</evidence>
<dbReference type="Proteomes" id="UP001589608">
    <property type="component" value="Unassembled WGS sequence"/>
</dbReference>
<evidence type="ECO:0000256" key="3">
    <source>
        <dbReference type="ARBA" id="ARBA00023125"/>
    </source>
</evidence>
<comment type="similarity">
    <text evidence="1">Belongs to the BlaI transcriptional regulatory family.</text>
</comment>
<dbReference type="Pfam" id="PF03965">
    <property type="entry name" value="Penicillinase_R"/>
    <property type="match status" value="1"/>
</dbReference>
<evidence type="ECO:0000256" key="2">
    <source>
        <dbReference type="ARBA" id="ARBA00023015"/>
    </source>
</evidence>
<dbReference type="InterPro" id="IPR005650">
    <property type="entry name" value="BlaI_family"/>
</dbReference>
<dbReference type="RefSeq" id="WP_223104634.1">
    <property type="nucleotide sequence ID" value="NZ_CP061913.1"/>
</dbReference>
<dbReference type="InterPro" id="IPR036390">
    <property type="entry name" value="WH_DNA-bd_sf"/>
</dbReference>
<reference evidence="5 6" key="1">
    <citation type="submission" date="2024-09" db="EMBL/GenBank/DDBJ databases">
        <authorList>
            <person name="Sun Q."/>
            <person name="Mori K."/>
        </authorList>
    </citation>
    <scope>NUCLEOTIDE SEQUENCE [LARGE SCALE GENOMIC DNA]</scope>
    <source>
        <strain evidence="5 6">JCM 3307</strain>
    </source>
</reference>
<dbReference type="SUPFAM" id="SSF46785">
    <property type="entry name" value="Winged helix' DNA-binding domain"/>
    <property type="match status" value="1"/>
</dbReference>
<proteinExistence type="inferred from homology"/>
<dbReference type="Gene3D" id="1.10.10.10">
    <property type="entry name" value="Winged helix-like DNA-binding domain superfamily/Winged helix DNA-binding domain"/>
    <property type="match status" value="1"/>
</dbReference>
<protein>
    <submittedName>
        <fullName evidence="5">BlaI/MecI/CopY family transcriptional regulator</fullName>
    </submittedName>
</protein>
<evidence type="ECO:0000313" key="6">
    <source>
        <dbReference type="Proteomes" id="UP001589608"/>
    </source>
</evidence>
<dbReference type="EMBL" id="JBHMCA010000049">
    <property type="protein sequence ID" value="MFB9446721.1"/>
    <property type="molecule type" value="Genomic_DNA"/>
</dbReference>
<keyword evidence="2" id="KW-0805">Transcription regulation</keyword>
<sequence>MSATTRTFTTTHAGEAEVLGALWAAGRPCTPGEVHAALGARSGYTTVQTILARLYDKHLVRRRAEDRAHAYWPVKDGADLTADRMRALLSERADRREVLQRFVHGLDDDEAAALRAPLDEDGSGRRP</sequence>
<keyword evidence="6" id="KW-1185">Reference proteome</keyword>
<gene>
    <name evidence="5" type="ORF">ACFFTR_26835</name>
</gene>
<keyword evidence="4" id="KW-0804">Transcription</keyword>
<organism evidence="5 6">
    <name type="scientific">Dactylosporangium vinaceum</name>
    <dbReference type="NCBI Taxonomy" id="53362"/>
    <lineage>
        <taxon>Bacteria</taxon>
        <taxon>Bacillati</taxon>
        <taxon>Actinomycetota</taxon>
        <taxon>Actinomycetes</taxon>
        <taxon>Micromonosporales</taxon>
        <taxon>Micromonosporaceae</taxon>
        <taxon>Dactylosporangium</taxon>
    </lineage>
</organism>